<keyword evidence="3" id="KW-1185">Reference proteome</keyword>
<sequence>MKAGDTYQHYKGGMYEIIAPVAHHSEDLSEMVVYKALYHAPGFGDNSVWVRPRAMFKESVVIDGKNVLRFKKVGSLSNNTPFVTNVVDAYAQAYGKTK</sequence>
<dbReference type="InterPro" id="IPR037135">
    <property type="entry name" value="DUF1653-like_dom_sf"/>
</dbReference>
<accession>A0A345ZD32</accession>
<evidence type="ECO:0000313" key="2">
    <source>
        <dbReference type="EMBL" id="AXK61199.1"/>
    </source>
</evidence>
<dbReference type="InterPro" id="IPR023387">
    <property type="entry name" value="DUF1653-like_dom"/>
</dbReference>
<dbReference type="OrthoDB" id="371169at2"/>
<dbReference type="KEGG" id="cdes:C0J27_03645"/>
<dbReference type="Gene3D" id="2.30.30.320">
    <property type="entry name" value="DUF1653-like domain"/>
    <property type="match status" value="1"/>
</dbReference>
<dbReference type="AlphaFoldDB" id="A0A345ZD32"/>
<dbReference type="EMBL" id="CP025544">
    <property type="protein sequence ID" value="AXK61199.1"/>
    <property type="molecule type" value="Genomic_DNA"/>
</dbReference>
<protein>
    <submittedName>
        <fullName evidence="2">DUF1653 domain-containing protein</fullName>
    </submittedName>
</protein>
<name>A0A345ZD32_9BACT</name>
<evidence type="ECO:0000313" key="3">
    <source>
        <dbReference type="Proteomes" id="UP000254834"/>
    </source>
</evidence>
<reference evidence="2 3" key="1">
    <citation type="submission" date="2017-12" db="EMBL/GenBank/DDBJ databases">
        <title>Chromulinavorax destructans is a abundant pathogen of dominant heterotrophic picoflagllates.</title>
        <authorList>
            <person name="Deeg C.M."/>
            <person name="Zimmer M."/>
            <person name="Suttle C.A."/>
        </authorList>
    </citation>
    <scope>NUCLEOTIDE SEQUENCE [LARGE SCALE GENOMIC DNA]</scope>
    <source>
        <strain evidence="2 3">SeV1</strain>
    </source>
</reference>
<dbReference type="Proteomes" id="UP000254834">
    <property type="component" value="Chromosome"/>
</dbReference>
<evidence type="ECO:0000259" key="1">
    <source>
        <dbReference type="Pfam" id="PF07866"/>
    </source>
</evidence>
<feature type="domain" description="DUF1653" evidence="1">
    <location>
        <begin position="6"/>
        <end position="72"/>
    </location>
</feature>
<gene>
    <name evidence="2" type="ORF">C0J27_03645</name>
</gene>
<dbReference type="Pfam" id="PF07866">
    <property type="entry name" value="DUF1653"/>
    <property type="match status" value="1"/>
</dbReference>
<organism evidence="2 3">
    <name type="scientific">Candidatus Chromulinivorax destructor</name>
    <dbReference type="NCBI Taxonomy" id="2066483"/>
    <lineage>
        <taxon>Bacteria</taxon>
        <taxon>Candidatus Babelota</taxon>
        <taxon>Candidatus Babeliae</taxon>
        <taxon>Candidatus Babeliales</taxon>
        <taxon>Candidatus Chromulinivoraceae</taxon>
        <taxon>Candidatus Chromulinivorax</taxon>
    </lineage>
</organism>
<proteinExistence type="predicted"/>